<evidence type="ECO:0000256" key="1">
    <source>
        <dbReference type="SAM" id="MobiDB-lite"/>
    </source>
</evidence>
<comment type="caution">
    <text evidence="3">The sequence shown here is derived from an EMBL/GenBank/DDBJ whole genome shotgun (WGS) entry which is preliminary data.</text>
</comment>
<feature type="chain" id="PRO_5015110167" evidence="2">
    <location>
        <begin position="19"/>
        <end position="309"/>
    </location>
</feature>
<accession>A0A2P6MY40</accession>
<name>A0A2P6MY40_9EUKA</name>
<dbReference type="AlphaFoldDB" id="A0A2P6MY40"/>
<feature type="signal peptide" evidence="2">
    <location>
        <begin position="1"/>
        <end position="18"/>
    </location>
</feature>
<reference evidence="3 4" key="1">
    <citation type="journal article" date="2018" name="Genome Biol. Evol.">
        <title>Multiple Roots of Fruiting Body Formation in Amoebozoa.</title>
        <authorList>
            <person name="Hillmann F."/>
            <person name="Forbes G."/>
            <person name="Novohradska S."/>
            <person name="Ferling I."/>
            <person name="Riege K."/>
            <person name="Groth M."/>
            <person name="Westermann M."/>
            <person name="Marz M."/>
            <person name="Spaller T."/>
            <person name="Winckler T."/>
            <person name="Schaap P."/>
            <person name="Glockner G."/>
        </authorList>
    </citation>
    <scope>NUCLEOTIDE SEQUENCE [LARGE SCALE GENOMIC DNA]</scope>
    <source>
        <strain evidence="3 4">Jena</strain>
    </source>
</reference>
<sequence>MAQLPLWSNLMILRSTYTALTSSATKDFVGENRSRNITKKLRQDAQSKMVNSGWMFLDLELSVGRRVNVRARATAFQETLTVTMMLETAGTTRTTTQEVATVTNRTAPVVAEKKNDFGTFHRSVLGPYHVCIQTKEPSVPEVQENEMILSRTSFMSNTKLYVRSIYNKPSEFIIFAVFSAPAANSLHYARREGKDDDSDVGKMRSTRGRHERDEQQNLNYSFHHGQKQEWVFEILKYSVIIARAMRPRPSERGSCIRADVQQQDEGDSINEVSIRWNAILKYLFLSQKVVTTFAHQCKTSSQKAVPTWM</sequence>
<organism evidence="3 4">
    <name type="scientific">Planoprotostelium fungivorum</name>
    <dbReference type="NCBI Taxonomy" id="1890364"/>
    <lineage>
        <taxon>Eukaryota</taxon>
        <taxon>Amoebozoa</taxon>
        <taxon>Evosea</taxon>
        <taxon>Variosea</taxon>
        <taxon>Cavosteliida</taxon>
        <taxon>Cavosteliaceae</taxon>
        <taxon>Planoprotostelium</taxon>
    </lineage>
</organism>
<keyword evidence="2" id="KW-0732">Signal</keyword>
<gene>
    <name evidence="3" type="ORF">PROFUN_14992</name>
</gene>
<protein>
    <submittedName>
        <fullName evidence="3">Uncharacterized protein</fullName>
    </submittedName>
</protein>
<evidence type="ECO:0000256" key="2">
    <source>
        <dbReference type="SAM" id="SignalP"/>
    </source>
</evidence>
<feature type="region of interest" description="Disordered" evidence="1">
    <location>
        <begin position="190"/>
        <end position="215"/>
    </location>
</feature>
<proteinExistence type="predicted"/>
<evidence type="ECO:0000313" key="3">
    <source>
        <dbReference type="EMBL" id="PRP76615.1"/>
    </source>
</evidence>
<evidence type="ECO:0000313" key="4">
    <source>
        <dbReference type="Proteomes" id="UP000241769"/>
    </source>
</evidence>
<keyword evidence="4" id="KW-1185">Reference proteome</keyword>
<dbReference type="Proteomes" id="UP000241769">
    <property type="component" value="Unassembled WGS sequence"/>
</dbReference>
<dbReference type="InParanoid" id="A0A2P6MY40"/>
<dbReference type="EMBL" id="MDYQ01000312">
    <property type="protein sequence ID" value="PRP76615.1"/>
    <property type="molecule type" value="Genomic_DNA"/>
</dbReference>